<dbReference type="PANTHER" id="PTHR18875:SF8">
    <property type="entry name" value="COILED-COIL DOMAIN-CONTAINING PROTEIN 18"/>
    <property type="match status" value="1"/>
</dbReference>
<evidence type="ECO:0000256" key="1">
    <source>
        <dbReference type="ARBA" id="ARBA00004496"/>
    </source>
</evidence>
<dbReference type="Proteomes" id="UP000678393">
    <property type="component" value="Unassembled WGS sequence"/>
</dbReference>
<dbReference type="Gene3D" id="1.10.287.1490">
    <property type="match status" value="1"/>
</dbReference>
<dbReference type="PANTHER" id="PTHR18875">
    <property type="entry name" value="SARCOMA ANTIGEN NY-SAR-24/CYTOSKELETAL PROTEIN SOJO"/>
    <property type="match status" value="1"/>
</dbReference>
<evidence type="ECO:0000256" key="3">
    <source>
        <dbReference type="ARBA" id="ARBA00023054"/>
    </source>
</evidence>
<comment type="subcellular location">
    <subcellularLocation>
        <location evidence="1">Cytoplasm</location>
    </subcellularLocation>
</comment>
<evidence type="ECO:0000256" key="4">
    <source>
        <dbReference type="SAM" id="Coils"/>
    </source>
</evidence>
<evidence type="ECO:0000313" key="6">
    <source>
        <dbReference type="Proteomes" id="UP000678393"/>
    </source>
</evidence>
<reference evidence="5" key="1">
    <citation type="submission" date="2021-04" db="EMBL/GenBank/DDBJ databases">
        <authorList>
            <consortium name="Molecular Ecology Group"/>
        </authorList>
    </citation>
    <scope>NUCLEOTIDE SEQUENCE</scope>
</reference>
<comment type="caution">
    <text evidence="5">The sequence shown here is derived from an EMBL/GenBank/DDBJ whole genome shotgun (WGS) entry which is preliminary data.</text>
</comment>
<keyword evidence="2" id="KW-0963">Cytoplasm</keyword>
<proteinExistence type="predicted"/>
<evidence type="ECO:0000313" key="5">
    <source>
        <dbReference type="EMBL" id="CAG5120997.1"/>
    </source>
</evidence>
<feature type="coiled-coil region" evidence="4">
    <location>
        <begin position="169"/>
        <end position="241"/>
    </location>
</feature>
<feature type="non-terminal residue" evidence="5">
    <location>
        <position position="400"/>
    </location>
</feature>
<protein>
    <submittedName>
        <fullName evidence="5">Uncharacterized protein</fullName>
    </submittedName>
</protein>
<feature type="non-terminal residue" evidence="5">
    <location>
        <position position="1"/>
    </location>
</feature>
<feature type="coiled-coil region" evidence="4">
    <location>
        <begin position="56"/>
        <end position="101"/>
    </location>
</feature>
<dbReference type="AlphaFoldDB" id="A0A8S3YUZ8"/>
<evidence type="ECO:0000256" key="2">
    <source>
        <dbReference type="ARBA" id="ARBA00022490"/>
    </source>
</evidence>
<dbReference type="OrthoDB" id="304163at2759"/>
<accession>A0A8S3YUZ8</accession>
<organism evidence="5 6">
    <name type="scientific">Candidula unifasciata</name>
    <dbReference type="NCBI Taxonomy" id="100452"/>
    <lineage>
        <taxon>Eukaryota</taxon>
        <taxon>Metazoa</taxon>
        <taxon>Spiralia</taxon>
        <taxon>Lophotrochozoa</taxon>
        <taxon>Mollusca</taxon>
        <taxon>Gastropoda</taxon>
        <taxon>Heterobranchia</taxon>
        <taxon>Euthyneura</taxon>
        <taxon>Panpulmonata</taxon>
        <taxon>Eupulmonata</taxon>
        <taxon>Stylommatophora</taxon>
        <taxon>Helicina</taxon>
        <taxon>Helicoidea</taxon>
        <taxon>Geomitridae</taxon>
        <taxon>Candidula</taxon>
    </lineage>
</organism>
<name>A0A8S3YUZ8_9EUPU</name>
<dbReference type="SUPFAM" id="SSF75704">
    <property type="entry name" value="Mitotic arrest deficient-like 1, Mad1"/>
    <property type="match status" value="1"/>
</dbReference>
<sequence length="400" mass="46102">GACALQLACMQEKLKCCREELFETGKRLSETEDALKRCQSDVEDKCEIIRSLNCTLEELSCRLHERNARVDELEKAIENLNKDIEKRMKRVDEQLKKYECELCDKAKQIADIDDCLSRCQHNLSEKCNEACVLEQKNARLVSDLCACNAKLKESEDTRECLGKALGDQRAETAEVSQELRSTREQLQQKQQEIMDCQQQLCCNNREWDKCRRECDELRNTLSQREMELEHLNEEKNCLVSKVAHLTCRLESEICQLENQQAEMKCRLEKENEALRIYQTELEENNACLVQKLGTCQRQLSQVEKCCTQKIDCMNREIADLISKVADRDDQITQCKDCIAIRDSEIMRLKLKLCNTDTVCGGNMTCNNSNCTDTGYGYSADNRFEPDDIGNPILLTSSHLQ</sequence>
<dbReference type="EMBL" id="CAJHNH020001002">
    <property type="protein sequence ID" value="CAG5120997.1"/>
    <property type="molecule type" value="Genomic_DNA"/>
</dbReference>
<keyword evidence="3 4" id="KW-0175">Coiled coil</keyword>
<gene>
    <name evidence="5" type="ORF">CUNI_LOCUS6555</name>
</gene>
<keyword evidence="6" id="KW-1185">Reference proteome</keyword>
<dbReference type="GO" id="GO:0005737">
    <property type="term" value="C:cytoplasm"/>
    <property type="evidence" value="ECO:0007669"/>
    <property type="project" value="UniProtKB-SubCell"/>
</dbReference>